<protein>
    <recommendedName>
        <fullName evidence="4 6">Signal peptidase I</fullName>
        <ecNumber evidence="4 6">3.4.21.89</ecNumber>
    </recommendedName>
</protein>
<dbReference type="InterPro" id="IPR000223">
    <property type="entry name" value="Pept_S26A_signal_pept_1"/>
</dbReference>
<dbReference type="InterPro" id="IPR019533">
    <property type="entry name" value="Peptidase_S26"/>
</dbReference>
<feature type="domain" description="Peptidase S26" evidence="8">
    <location>
        <begin position="53"/>
        <end position="253"/>
    </location>
</feature>
<evidence type="ECO:0000256" key="7">
    <source>
        <dbReference type="SAM" id="MobiDB-lite"/>
    </source>
</evidence>
<dbReference type="PROSITE" id="PS00761">
    <property type="entry name" value="SPASE_I_3"/>
    <property type="match status" value="1"/>
</dbReference>
<dbReference type="EC" id="3.4.21.89" evidence="4 6"/>
<comment type="catalytic activity">
    <reaction evidence="1 6">
        <text>Cleavage of hydrophobic, N-terminal signal or leader sequences from secreted and periplasmic proteins.</text>
        <dbReference type="EC" id="3.4.21.89"/>
    </reaction>
</comment>
<evidence type="ECO:0000256" key="1">
    <source>
        <dbReference type="ARBA" id="ARBA00000677"/>
    </source>
</evidence>
<comment type="similarity">
    <text evidence="3 6">Belongs to the peptidase S26 family.</text>
</comment>
<dbReference type="EMBL" id="JBGEHV010000062">
    <property type="protein sequence ID" value="MEY8042666.1"/>
    <property type="molecule type" value="Genomic_DNA"/>
</dbReference>
<evidence type="ECO:0000256" key="6">
    <source>
        <dbReference type="RuleBase" id="RU362042"/>
    </source>
</evidence>
<comment type="subcellular location">
    <subcellularLocation>
        <location evidence="2">Cell membrane</location>
        <topology evidence="2">Single-pass type II membrane protein</topology>
    </subcellularLocation>
    <subcellularLocation>
        <location evidence="6">Membrane</location>
        <topology evidence="6">Single-pass type II membrane protein</topology>
    </subcellularLocation>
</comment>
<feature type="transmembrane region" description="Helical" evidence="6">
    <location>
        <begin position="54"/>
        <end position="77"/>
    </location>
</feature>
<accession>A0ABV4CNK7</accession>
<name>A0ABV4CNK7_9PSEU</name>
<keyword evidence="6" id="KW-0472">Membrane</keyword>
<dbReference type="InterPro" id="IPR019758">
    <property type="entry name" value="Pept_S26A_signal_pept_1_CS"/>
</dbReference>
<keyword evidence="10" id="KW-1185">Reference proteome</keyword>
<evidence type="ECO:0000313" key="9">
    <source>
        <dbReference type="EMBL" id="MEY8042666.1"/>
    </source>
</evidence>
<dbReference type="Proteomes" id="UP001564626">
    <property type="component" value="Unassembled WGS sequence"/>
</dbReference>
<feature type="region of interest" description="Disordered" evidence="7">
    <location>
        <begin position="1"/>
        <end position="46"/>
    </location>
</feature>
<gene>
    <name evidence="9" type="primary">lepB</name>
    <name evidence="9" type="ORF">AB8O55_24940</name>
</gene>
<evidence type="ECO:0000313" key="10">
    <source>
        <dbReference type="Proteomes" id="UP001564626"/>
    </source>
</evidence>
<evidence type="ECO:0000256" key="3">
    <source>
        <dbReference type="ARBA" id="ARBA00009370"/>
    </source>
</evidence>
<keyword evidence="6" id="KW-0645">Protease</keyword>
<dbReference type="CDD" id="cd06530">
    <property type="entry name" value="S26_SPase_I"/>
    <property type="match status" value="1"/>
</dbReference>
<sequence length="313" mass="33903">MADVMRSTGPEDDPQDGGHRDRASASSEERARTGEPRSEKKSKGKKKGSFWRELPILIVTALVLTVLIQAFVARVYVIPSQSMEQTLHGCPGCNNDRVLVDKISYRFTDPEPGDVVVFRGPQPWVQDGFRSSEPANPVAGFFQNVSSLLGFGAPDEKDFVKRVIAVGGQTVECCDQQNRVLVDGEPLDEPYLYFEPGSGDVQKPFEPVTVPEGHLWVMGDNRNDSADSRVQGGGGPRGAVPVENVIGKAQVIVLPPTRWQSIPEPNPQALALGAPGWQSGLPLGAGFAAAFPVVLAGRKLVGVVTERRARERR</sequence>
<keyword evidence="6" id="KW-1133">Transmembrane helix</keyword>
<evidence type="ECO:0000256" key="4">
    <source>
        <dbReference type="ARBA" id="ARBA00013208"/>
    </source>
</evidence>
<dbReference type="PANTHER" id="PTHR43390:SF1">
    <property type="entry name" value="CHLOROPLAST PROCESSING PEPTIDASE"/>
    <property type="match status" value="1"/>
</dbReference>
<dbReference type="PANTHER" id="PTHR43390">
    <property type="entry name" value="SIGNAL PEPTIDASE I"/>
    <property type="match status" value="1"/>
</dbReference>
<proteinExistence type="inferred from homology"/>
<dbReference type="NCBIfam" id="TIGR02227">
    <property type="entry name" value="sigpep_I_bact"/>
    <property type="match status" value="1"/>
</dbReference>
<dbReference type="InterPro" id="IPR036286">
    <property type="entry name" value="LexA/Signal_pep-like_sf"/>
</dbReference>
<evidence type="ECO:0000256" key="2">
    <source>
        <dbReference type="ARBA" id="ARBA00004401"/>
    </source>
</evidence>
<keyword evidence="6" id="KW-0812">Transmembrane</keyword>
<feature type="compositionally biased region" description="Basic and acidic residues" evidence="7">
    <location>
        <begin position="16"/>
        <end position="41"/>
    </location>
</feature>
<dbReference type="SUPFAM" id="SSF51306">
    <property type="entry name" value="LexA/Signal peptidase"/>
    <property type="match status" value="1"/>
</dbReference>
<reference evidence="9 10" key="1">
    <citation type="submission" date="2024-08" db="EMBL/GenBank/DDBJ databases">
        <title>Genome mining of Saccharopolyspora cebuensis PGLac3 from Nigerian medicinal plant.</title>
        <authorList>
            <person name="Ezeobiora C.E."/>
            <person name="Igbokwe N.H."/>
            <person name="Amin D.H."/>
            <person name="Mendie U.E."/>
        </authorList>
    </citation>
    <scope>NUCLEOTIDE SEQUENCE [LARGE SCALE GENOMIC DNA]</scope>
    <source>
        <strain evidence="9 10">PGLac3</strain>
    </source>
</reference>
<keyword evidence="5 6" id="KW-0378">Hydrolase</keyword>
<comment type="caution">
    <text evidence="9">The sequence shown here is derived from an EMBL/GenBank/DDBJ whole genome shotgun (WGS) entry which is preliminary data.</text>
</comment>
<evidence type="ECO:0000259" key="8">
    <source>
        <dbReference type="Pfam" id="PF10502"/>
    </source>
</evidence>
<organism evidence="9 10">
    <name type="scientific">Saccharopolyspora cebuensis</name>
    <dbReference type="NCBI Taxonomy" id="418759"/>
    <lineage>
        <taxon>Bacteria</taxon>
        <taxon>Bacillati</taxon>
        <taxon>Actinomycetota</taxon>
        <taxon>Actinomycetes</taxon>
        <taxon>Pseudonocardiales</taxon>
        <taxon>Pseudonocardiaceae</taxon>
        <taxon>Saccharopolyspora</taxon>
    </lineage>
</organism>
<dbReference type="Gene3D" id="2.10.109.10">
    <property type="entry name" value="Umud Fragment, subunit A"/>
    <property type="match status" value="1"/>
</dbReference>
<evidence type="ECO:0000256" key="5">
    <source>
        <dbReference type="ARBA" id="ARBA00022801"/>
    </source>
</evidence>
<dbReference type="Pfam" id="PF10502">
    <property type="entry name" value="Peptidase_S26"/>
    <property type="match status" value="1"/>
</dbReference>
<dbReference type="RefSeq" id="WP_345355584.1">
    <property type="nucleotide sequence ID" value="NZ_BAABII010000001.1"/>
</dbReference>
<dbReference type="GO" id="GO:0009003">
    <property type="term" value="F:signal peptidase activity"/>
    <property type="evidence" value="ECO:0007669"/>
    <property type="project" value="UniProtKB-EC"/>
</dbReference>
<dbReference type="PRINTS" id="PR00727">
    <property type="entry name" value="LEADERPTASE"/>
</dbReference>